<feature type="chain" id="PRO_5038620017" evidence="1">
    <location>
        <begin position="23"/>
        <end position="374"/>
    </location>
</feature>
<keyword evidence="3" id="KW-1185">Reference proteome</keyword>
<evidence type="ECO:0000313" key="2">
    <source>
        <dbReference type="EMBL" id="SDI96121.1"/>
    </source>
</evidence>
<gene>
    <name evidence="2" type="ORF">SAMN05216192_11066</name>
</gene>
<name>A0A1G8PUF8_9BACL</name>
<feature type="signal peptide" evidence="1">
    <location>
        <begin position="1"/>
        <end position="22"/>
    </location>
</feature>
<dbReference type="AlphaFoldDB" id="A0A1G8PUF8"/>
<evidence type="ECO:0000313" key="3">
    <source>
        <dbReference type="Proteomes" id="UP000199050"/>
    </source>
</evidence>
<dbReference type="PROSITE" id="PS51257">
    <property type="entry name" value="PROKAR_LIPOPROTEIN"/>
    <property type="match status" value="1"/>
</dbReference>
<dbReference type="EMBL" id="FNDX01000010">
    <property type="protein sequence ID" value="SDI96121.1"/>
    <property type="molecule type" value="Genomic_DNA"/>
</dbReference>
<dbReference type="STRING" id="1174501.SAMN05216192_11066"/>
<evidence type="ECO:0000256" key="1">
    <source>
        <dbReference type="SAM" id="SignalP"/>
    </source>
</evidence>
<organism evidence="2 3">
    <name type="scientific">Paenibacillus typhae</name>
    <dbReference type="NCBI Taxonomy" id="1174501"/>
    <lineage>
        <taxon>Bacteria</taxon>
        <taxon>Bacillati</taxon>
        <taxon>Bacillota</taxon>
        <taxon>Bacilli</taxon>
        <taxon>Bacillales</taxon>
        <taxon>Paenibacillaceae</taxon>
        <taxon>Paenibacillus</taxon>
    </lineage>
</organism>
<reference evidence="3" key="1">
    <citation type="submission" date="2016-10" db="EMBL/GenBank/DDBJ databases">
        <authorList>
            <person name="Varghese N."/>
            <person name="Submissions S."/>
        </authorList>
    </citation>
    <scope>NUCLEOTIDE SEQUENCE [LARGE SCALE GENOMIC DNA]</scope>
    <source>
        <strain evidence="3">CGMCC 1.11012</strain>
    </source>
</reference>
<protein>
    <submittedName>
        <fullName evidence="2">Uncharacterized protein</fullName>
    </submittedName>
</protein>
<keyword evidence="1" id="KW-0732">Signal</keyword>
<proteinExistence type="predicted"/>
<dbReference type="Proteomes" id="UP000199050">
    <property type="component" value="Unassembled WGS sequence"/>
</dbReference>
<sequence>MLMGIVKAAQRLVFVLIAGVVAASCSEREVLPVNTKSDSASSDISQIVMPGQRQETWEDYLNSVVERREEYLFFAEQRFDINLQDRVKQGEITLVNDSEGFSSIEDSYVSAYLIDIDKDGLDELYVTTMEGSIRQYYGHIYKHNGEAYTWVDTFEGNIIPYEYNDEIHFLDVVADFETKFTRAVIEYEADGLAFKPLKTLEVQYTYDVSELPEAWSKVISSAELNTLHEYELLRSPDATVTKLTEQPAYDVQVTDDKNSNTFRFTVQLWLTTVGYAPNYWEILAADEGTQHFKGMGQIDSDQASSPKGAVNYGLKFYKDAASGQLFLLKISYPFFTRETRKDGDLMLEIFRFNEKDAEKIDEVLLEPNVEIIAE</sequence>
<accession>A0A1G8PUF8</accession>